<dbReference type="PANTHER" id="PTHR42941:SF1">
    <property type="entry name" value="SLL1037 PROTEIN"/>
    <property type="match status" value="1"/>
</dbReference>
<dbReference type="InterPro" id="IPR011852">
    <property type="entry name" value="TRAP_TAXI"/>
</dbReference>
<keyword evidence="2" id="KW-1185">Reference proteome</keyword>
<evidence type="ECO:0000313" key="1">
    <source>
        <dbReference type="EMBL" id="GMA85461.1"/>
    </source>
</evidence>
<name>A0ABQ6JF96_9ACTN</name>
<dbReference type="SUPFAM" id="SSF53850">
    <property type="entry name" value="Periplasmic binding protein-like II"/>
    <property type="match status" value="1"/>
</dbReference>
<reference evidence="2" key="1">
    <citation type="journal article" date="2019" name="Int. J. Syst. Evol. Microbiol.">
        <title>The Global Catalogue of Microorganisms (GCM) 10K type strain sequencing project: providing services to taxonomists for standard genome sequencing and annotation.</title>
        <authorList>
            <consortium name="The Broad Institute Genomics Platform"/>
            <consortium name="The Broad Institute Genome Sequencing Center for Infectious Disease"/>
            <person name="Wu L."/>
            <person name="Ma J."/>
        </authorList>
    </citation>
    <scope>NUCLEOTIDE SEQUENCE [LARGE SCALE GENOMIC DNA]</scope>
    <source>
        <strain evidence="2">NBRC 108730</strain>
    </source>
</reference>
<proteinExistence type="predicted"/>
<accession>A0ABQ6JF96</accession>
<organism evidence="1 2">
    <name type="scientific">Angustibacter aerolatus</name>
    <dbReference type="NCBI Taxonomy" id="1162965"/>
    <lineage>
        <taxon>Bacteria</taxon>
        <taxon>Bacillati</taxon>
        <taxon>Actinomycetota</taxon>
        <taxon>Actinomycetes</taxon>
        <taxon>Kineosporiales</taxon>
        <taxon>Kineosporiaceae</taxon>
    </lineage>
</organism>
<gene>
    <name evidence="1" type="ORF">GCM10025868_07110</name>
</gene>
<comment type="caution">
    <text evidence="1">The sequence shown here is derived from an EMBL/GenBank/DDBJ whole genome shotgun (WGS) entry which is preliminary data.</text>
</comment>
<protein>
    <submittedName>
        <fullName evidence="1">Uncharacterized protein</fullName>
    </submittedName>
</protein>
<dbReference type="EMBL" id="BSUZ01000001">
    <property type="protein sequence ID" value="GMA85461.1"/>
    <property type="molecule type" value="Genomic_DNA"/>
</dbReference>
<dbReference type="Pfam" id="PF16868">
    <property type="entry name" value="NMT1_3"/>
    <property type="match status" value="1"/>
</dbReference>
<sequence>MRIVPLAEQAAPLRAAYGLVYRPAAIPAGTYGSAESVGTVAIPDLVVCGPGTPAPVVRAVVGALFDGRAAIARTVPAADALDRRSAIETDPVPLHPAAAAWFRERKAYAQR</sequence>
<dbReference type="Proteomes" id="UP001157017">
    <property type="component" value="Unassembled WGS sequence"/>
</dbReference>
<evidence type="ECO:0000313" key="2">
    <source>
        <dbReference type="Proteomes" id="UP001157017"/>
    </source>
</evidence>
<dbReference type="PANTHER" id="PTHR42941">
    <property type="entry name" value="SLL1037 PROTEIN"/>
    <property type="match status" value="1"/>
</dbReference>
<dbReference type="Gene3D" id="3.40.190.10">
    <property type="entry name" value="Periplasmic binding protein-like II"/>
    <property type="match status" value="1"/>
</dbReference>